<accession>A0A2K3MC98</accession>
<evidence type="ECO:0000313" key="2">
    <source>
        <dbReference type="EMBL" id="PNX88399.1"/>
    </source>
</evidence>
<sequence>MVPQPPRIGTSCDEKGGNSTEEQPAGIDYDHSKPSDTKQDELGKSLQAILTTYHECLKPVKVAGVKYRESMKKIHAEYPVEESSCELQKMISKWHVTAQEDASHQLREQEKKINDADYIADQERRKFVSRPTAGEKKKQ</sequence>
<proteinExistence type="predicted"/>
<feature type="compositionally biased region" description="Basic and acidic residues" evidence="1">
    <location>
        <begin position="102"/>
        <end position="126"/>
    </location>
</feature>
<evidence type="ECO:0000256" key="1">
    <source>
        <dbReference type="SAM" id="MobiDB-lite"/>
    </source>
</evidence>
<reference evidence="2 3" key="2">
    <citation type="journal article" date="2017" name="Front. Plant Sci.">
        <title>Gene Classification and Mining of Molecular Markers Useful in Red Clover (Trifolium pratense) Breeding.</title>
        <authorList>
            <person name="Istvanek J."/>
            <person name="Dluhosova J."/>
            <person name="Dluhos P."/>
            <person name="Patkova L."/>
            <person name="Nedelnik J."/>
            <person name="Repkova J."/>
        </authorList>
    </citation>
    <scope>NUCLEOTIDE SEQUENCE [LARGE SCALE GENOMIC DNA]</scope>
    <source>
        <strain evidence="3">cv. Tatra</strain>
        <tissue evidence="2">Young leaves</tissue>
    </source>
</reference>
<name>A0A2K3MC98_TRIPR</name>
<protein>
    <submittedName>
        <fullName evidence="2">Uncharacterized protein</fullName>
    </submittedName>
</protein>
<dbReference type="EMBL" id="ASHM01056440">
    <property type="protein sequence ID" value="PNX88399.1"/>
    <property type="molecule type" value="Genomic_DNA"/>
</dbReference>
<feature type="region of interest" description="Disordered" evidence="1">
    <location>
        <begin position="1"/>
        <end position="40"/>
    </location>
</feature>
<organism evidence="2 3">
    <name type="scientific">Trifolium pratense</name>
    <name type="common">Red clover</name>
    <dbReference type="NCBI Taxonomy" id="57577"/>
    <lineage>
        <taxon>Eukaryota</taxon>
        <taxon>Viridiplantae</taxon>
        <taxon>Streptophyta</taxon>
        <taxon>Embryophyta</taxon>
        <taxon>Tracheophyta</taxon>
        <taxon>Spermatophyta</taxon>
        <taxon>Magnoliopsida</taxon>
        <taxon>eudicotyledons</taxon>
        <taxon>Gunneridae</taxon>
        <taxon>Pentapetalae</taxon>
        <taxon>rosids</taxon>
        <taxon>fabids</taxon>
        <taxon>Fabales</taxon>
        <taxon>Fabaceae</taxon>
        <taxon>Papilionoideae</taxon>
        <taxon>50 kb inversion clade</taxon>
        <taxon>NPAAA clade</taxon>
        <taxon>Hologalegina</taxon>
        <taxon>IRL clade</taxon>
        <taxon>Trifolieae</taxon>
        <taxon>Trifolium</taxon>
    </lineage>
</organism>
<feature type="compositionally biased region" description="Basic and acidic residues" evidence="1">
    <location>
        <begin position="28"/>
        <end position="40"/>
    </location>
</feature>
<dbReference type="ExpressionAtlas" id="A0A2K3MC98">
    <property type="expression patterns" value="baseline"/>
</dbReference>
<evidence type="ECO:0000313" key="3">
    <source>
        <dbReference type="Proteomes" id="UP000236291"/>
    </source>
</evidence>
<feature type="region of interest" description="Disordered" evidence="1">
    <location>
        <begin position="102"/>
        <end position="139"/>
    </location>
</feature>
<reference evidence="2 3" key="1">
    <citation type="journal article" date="2014" name="Am. J. Bot.">
        <title>Genome assembly and annotation for red clover (Trifolium pratense; Fabaceae).</title>
        <authorList>
            <person name="Istvanek J."/>
            <person name="Jaros M."/>
            <person name="Krenek A."/>
            <person name="Repkova J."/>
        </authorList>
    </citation>
    <scope>NUCLEOTIDE SEQUENCE [LARGE SCALE GENOMIC DNA]</scope>
    <source>
        <strain evidence="3">cv. Tatra</strain>
        <tissue evidence="2">Young leaves</tissue>
    </source>
</reference>
<gene>
    <name evidence="2" type="ORF">L195_g044503</name>
</gene>
<comment type="caution">
    <text evidence="2">The sequence shown here is derived from an EMBL/GenBank/DDBJ whole genome shotgun (WGS) entry which is preliminary data.</text>
</comment>
<dbReference type="AlphaFoldDB" id="A0A2K3MC98"/>
<dbReference type="Proteomes" id="UP000236291">
    <property type="component" value="Unassembled WGS sequence"/>
</dbReference>